<dbReference type="AlphaFoldDB" id="A0A218ZE86"/>
<protein>
    <submittedName>
        <fullName evidence="2">Carboxysome peptide A</fullName>
    </submittedName>
</protein>
<feature type="region of interest" description="Disordered" evidence="1">
    <location>
        <begin position="1"/>
        <end position="76"/>
    </location>
</feature>
<feature type="region of interest" description="Disordered" evidence="1">
    <location>
        <begin position="132"/>
        <end position="155"/>
    </location>
</feature>
<evidence type="ECO:0000313" key="3">
    <source>
        <dbReference type="Proteomes" id="UP000242519"/>
    </source>
</evidence>
<proteinExistence type="predicted"/>
<sequence>MGATSSGTASFQDSEDSTTPCFGGQRPLTIPPAARNAPFDDIPEPGRASPSGTRLPLPAIPHTPRARVRTTESGIARVTPPLVNGVVTCAASPIREPGRPAVQGPGVEGAVDGSDEAFDRLGVAAKEVVGEHQPLHLSRKRPGFSPTGCSPGEWL</sequence>
<accession>A0A218ZE86</accession>
<feature type="compositionally biased region" description="Polar residues" evidence="1">
    <location>
        <begin position="1"/>
        <end position="20"/>
    </location>
</feature>
<feature type="region of interest" description="Disordered" evidence="1">
    <location>
        <begin position="94"/>
        <end position="113"/>
    </location>
</feature>
<name>A0A218ZE86_9HELO</name>
<comment type="caution">
    <text evidence="2">The sequence shown here is derived from an EMBL/GenBank/DDBJ whole genome shotgun (WGS) entry which is preliminary data.</text>
</comment>
<evidence type="ECO:0000256" key="1">
    <source>
        <dbReference type="SAM" id="MobiDB-lite"/>
    </source>
</evidence>
<dbReference type="InParanoid" id="A0A218ZE86"/>
<dbReference type="EMBL" id="MZNU01000059">
    <property type="protein sequence ID" value="OWP05900.1"/>
    <property type="molecule type" value="Genomic_DNA"/>
</dbReference>
<gene>
    <name evidence="2" type="ORF">B2J93_6224</name>
</gene>
<evidence type="ECO:0000313" key="2">
    <source>
        <dbReference type="EMBL" id="OWP05900.1"/>
    </source>
</evidence>
<reference evidence="2 3" key="1">
    <citation type="submission" date="2017-04" db="EMBL/GenBank/DDBJ databases">
        <title>Draft genome sequence of Marssonina coronaria NL1: causal agent of apple blotch.</title>
        <authorList>
            <person name="Cheng Q."/>
        </authorList>
    </citation>
    <scope>NUCLEOTIDE SEQUENCE [LARGE SCALE GENOMIC DNA]</scope>
    <source>
        <strain evidence="2 3">NL1</strain>
    </source>
</reference>
<keyword evidence="3" id="KW-1185">Reference proteome</keyword>
<organism evidence="2 3">
    <name type="scientific">Diplocarpon coronariae</name>
    <dbReference type="NCBI Taxonomy" id="2795749"/>
    <lineage>
        <taxon>Eukaryota</taxon>
        <taxon>Fungi</taxon>
        <taxon>Dikarya</taxon>
        <taxon>Ascomycota</taxon>
        <taxon>Pezizomycotina</taxon>
        <taxon>Leotiomycetes</taxon>
        <taxon>Helotiales</taxon>
        <taxon>Drepanopezizaceae</taxon>
        <taxon>Diplocarpon</taxon>
    </lineage>
</organism>
<dbReference type="Proteomes" id="UP000242519">
    <property type="component" value="Unassembled WGS sequence"/>
</dbReference>